<proteinExistence type="predicted"/>
<dbReference type="InterPro" id="IPR050216">
    <property type="entry name" value="LRR_domain-containing"/>
</dbReference>
<dbReference type="SUPFAM" id="SSF47986">
    <property type="entry name" value="DEATH domain"/>
    <property type="match status" value="1"/>
</dbReference>
<protein>
    <submittedName>
        <fullName evidence="7 8">Malignant fibrous histiocytoma-amplified sequence 1 homolog isoform X1</fullName>
    </submittedName>
</protein>
<dbReference type="Gene3D" id="1.10.10.10">
    <property type="entry name" value="Winged helix-like DNA-binding domain superfamily/Winged helix DNA-binding domain"/>
    <property type="match status" value="1"/>
</dbReference>
<dbReference type="GO" id="GO:0009966">
    <property type="term" value="P:regulation of signal transduction"/>
    <property type="evidence" value="ECO:0007669"/>
    <property type="project" value="UniProtKB-ARBA"/>
</dbReference>
<evidence type="ECO:0000313" key="6">
    <source>
        <dbReference type="Proteomes" id="UP000085678"/>
    </source>
</evidence>
<dbReference type="GeneID" id="106174602"/>
<evidence type="ECO:0000313" key="8">
    <source>
        <dbReference type="RefSeq" id="XP_023933338.1"/>
    </source>
</evidence>
<keyword evidence="2" id="KW-0677">Repeat</keyword>
<evidence type="ECO:0000259" key="5">
    <source>
        <dbReference type="PROSITE" id="PS51424"/>
    </source>
</evidence>
<dbReference type="InterPro" id="IPR036388">
    <property type="entry name" value="WH-like_DNA-bd_sf"/>
</dbReference>
<dbReference type="PANTHER" id="PTHR48051:SF1">
    <property type="entry name" value="RAS SUPPRESSOR PROTEIN 1"/>
    <property type="match status" value="1"/>
</dbReference>
<dbReference type="Pfam" id="PF25497">
    <property type="entry name" value="COR-B"/>
    <property type="match status" value="1"/>
</dbReference>
<sequence>MSNRLVNSEKLKVLELLRNDPQSEALLLEVAKWDMLRIGDKLGFPEYITRCTNLKTLCVWVHDFGVSIPETVFDLNTLQALLISAVDLTEIPREIRQLADLTTLYIQNGKITNISDFIGDLVNLKRLSFMKNRINLVSIELGKLKQLTYLSLSDNSLADFPLCICELYKLKHLVLTENKLNIIPSEIRKLTNLEGLFASHNEISVISPDIGSLTKLKFLDLRYNQVEVVPFEIGYLDALKQFWITKNPTKQPPQNVCSQGTQAIMRYLEDLRRSAAIETARLKINVLGETCAGKSSFVRSLAAGETRMTPMADRTHVIDQAAWQPEKGILIRINDFGGHDIYKLAHSIFMDKNSPVFLVFDINEINESNSNILLGTWINVVLSKSPKTKIILIGTQADRCNDTAIQVKSKEVSAYVEDLLVRRELSLKSQLEAVRQRMEEELPFQEAFKAKNAVISSSLSETPDIARSIKVVSSNSLSGFQAIQKLAVSMAREKAVILPESWFIVTDYVEREKVRKTEPYLKKSKLIIYLDSLENESIEKREAVKEVLPEILRYLHGSGEIIWFEQSPVLSEVIFHRHEIVAGLLKAVLRHDMEDLLVHSRPEFVHQFSKFGFALAREDILHRGIMTYKMLQCLWKPFNIGDIGANAVIELMKNFEMCYSVVVNKVEYLHIPWLLNETAPSSISNRWHHRIEDPDNQDQLTLELHFVDHPPIGFYEQEAVRLNKFIEHKTTRVDWKDGVFVEMDQNTRCLLQRKANHDNGDVITFALRGSHLRDLWKTFLEVHRDIRLLLIEEYPGAQCDMFSLCPHCVKEGVPDPTKFPAEVLRDPPSQDITSIPCRHSKTGSVPVYLVYPQNVYLGRRMTMLHKKALRSNRLQLVDDISDPSMEDIVTHLGSHAILTVREQEYVRQKPIRDEKVEALLDVLRGKSDDAFFEFCNGLDNCGLRHLTIALKNHA</sequence>
<dbReference type="Gene3D" id="3.40.50.300">
    <property type="entry name" value="P-loop containing nucleotide triphosphate hydrolases"/>
    <property type="match status" value="1"/>
</dbReference>
<evidence type="ECO:0000256" key="3">
    <source>
        <dbReference type="ARBA" id="ARBA00022741"/>
    </source>
</evidence>
<organism evidence="6 7">
    <name type="scientific">Lingula anatina</name>
    <name type="common">Brachiopod</name>
    <name type="synonym">Lingula unguis</name>
    <dbReference type="NCBI Taxonomy" id="7574"/>
    <lineage>
        <taxon>Eukaryota</taxon>
        <taxon>Metazoa</taxon>
        <taxon>Spiralia</taxon>
        <taxon>Lophotrochozoa</taxon>
        <taxon>Brachiopoda</taxon>
        <taxon>Linguliformea</taxon>
        <taxon>Lingulata</taxon>
        <taxon>Lingulida</taxon>
        <taxon>Linguloidea</taxon>
        <taxon>Lingulidae</taxon>
        <taxon>Lingula</taxon>
    </lineage>
</organism>
<dbReference type="PROSITE" id="PS51424">
    <property type="entry name" value="ROC"/>
    <property type="match status" value="1"/>
</dbReference>
<dbReference type="InterPro" id="IPR057263">
    <property type="entry name" value="COR-B"/>
</dbReference>
<gene>
    <name evidence="7 8" type="primary">LOC106174602</name>
</gene>
<dbReference type="RefSeq" id="XP_023933337.1">
    <property type="nucleotide sequence ID" value="XM_024077569.1"/>
</dbReference>
<dbReference type="Pfam" id="PF08477">
    <property type="entry name" value="Roc"/>
    <property type="match status" value="1"/>
</dbReference>
<dbReference type="GO" id="GO:0005737">
    <property type="term" value="C:cytoplasm"/>
    <property type="evidence" value="ECO:0007669"/>
    <property type="project" value="TreeGrafter"/>
</dbReference>
<dbReference type="PANTHER" id="PTHR48051">
    <property type="match status" value="1"/>
</dbReference>
<dbReference type="KEGG" id="lak:106174602"/>
<dbReference type="GO" id="GO:0042981">
    <property type="term" value="P:regulation of apoptotic process"/>
    <property type="evidence" value="ECO:0007669"/>
    <property type="project" value="InterPro"/>
</dbReference>
<dbReference type="InterPro" id="IPR011029">
    <property type="entry name" value="DEATH-like_dom_sf"/>
</dbReference>
<name>A0A2R2MTK0_LINAN</name>
<dbReference type="InterPro" id="IPR027417">
    <property type="entry name" value="P-loop_NTPase"/>
</dbReference>
<feature type="domain" description="CARD" evidence="4">
    <location>
        <begin position="861"/>
        <end position="953"/>
    </location>
</feature>
<dbReference type="Gene3D" id="1.10.533.10">
    <property type="entry name" value="Death Domain, Fas"/>
    <property type="match status" value="1"/>
</dbReference>
<dbReference type="Proteomes" id="UP000085678">
    <property type="component" value="Unplaced"/>
</dbReference>
<dbReference type="RefSeq" id="XP_023933338.1">
    <property type="nucleotide sequence ID" value="XM_024077570.1"/>
</dbReference>
<dbReference type="Pfam" id="PF00619">
    <property type="entry name" value="CARD"/>
    <property type="match status" value="1"/>
</dbReference>
<evidence type="ECO:0000259" key="4">
    <source>
        <dbReference type="PROSITE" id="PS50209"/>
    </source>
</evidence>
<dbReference type="STRING" id="7574.A0A2R2MTK0"/>
<dbReference type="InterPro" id="IPR032675">
    <property type="entry name" value="LRR_dom_sf"/>
</dbReference>
<dbReference type="SUPFAM" id="SSF52058">
    <property type="entry name" value="L domain-like"/>
    <property type="match status" value="1"/>
</dbReference>
<evidence type="ECO:0000256" key="2">
    <source>
        <dbReference type="ARBA" id="ARBA00022737"/>
    </source>
</evidence>
<dbReference type="OrthoDB" id="676979at2759"/>
<dbReference type="InterPro" id="IPR003591">
    <property type="entry name" value="Leu-rich_rpt_typical-subtyp"/>
</dbReference>
<feature type="domain" description="Roc" evidence="5">
    <location>
        <begin position="275"/>
        <end position="494"/>
    </location>
</feature>
<keyword evidence="3" id="KW-0547">Nucleotide-binding</keyword>
<dbReference type="SMART" id="SM00369">
    <property type="entry name" value="LRR_TYP"/>
    <property type="match status" value="5"/>
</dbReference>
<keyword evidence="1" id="KW-0433">Leucine-rich repeat</keyword>
<dbReference type="Gene3D" id="3.80.10.10">
    <property type="entry name" value="Ribonuclease Inhibitor"/>
    <property type="match status" value="1"/>
</dbReference>
<keyword evidence="6" id="KW-1185">Reference proteome</keyword>
<evidence type="ECO:0000256" key="1">
    <source>
        <dbReference type="ARBA" id="ARBA00022614"/>
    </source>
</evidence>
<dbReference type="GO" id="GO:0000166">
    <property type="term" value="F:nucleotide binding"/>
    <property type="evidence" value="ECO:0007669"/>
    <property type="project" value="UniProtKB-KW"/>
</dbReference>
<reference evidence="7 8" key="1">
    <citation type="submission" date="2025-04" db="UniProtKB">
        <authorList>
            <consortium name="RefSeq"/>
        </authorList>
    </citation>
    <scope>IDENTIFICATION</scope>
    <source>
        <tissue evidence="7 8">Gonads</tissue>
    </source>
</reference>
<dbReference type="InterPro" id="IPR020859">
    <property type="entry name" value="ROC"/>
</dbReference>
<dbReference type="SUPFAM" id="SSF52540">
    <property type="entry name" value="P-loop containing nucleoside triphosphate hydrolases"/>
    <property type="match status" value="1"/>
</dbReference>
<dbReference type="AlphaFoldDB" id="A0A2R2MTK0"/>
<accession>A0A2R2MTK0</accession>
<dbReference type="CDD" id="cd01671">
    <property type="entry name" value="CARD"/>
    <property type="match status" value="1"/>
</dbReference>
<dbReference type="PROSITE" id="PS50209">
    <property type="entry name" value="CARD"/>
    <property type="match status" value="1"/>
</dbReference>
<dbReference type="SMART" id="SM00365">
    <property type="entry name" value="LRR_SD22"/>
    <property type="match status" value="5"/>
</dbReference>
<dbReference type="InterPro" id="IPR001315">
    <property type="entry name" value="CARD"/>
</dbReference>
<evidence type="ECO:0000313" key="7">
    <source>
        <dbReference type="RefSeq" id="XP_023933337.1"/>
    </source>
</evidence>